<dbReference type="PRINTS" id="PR00143">
    <property type="entry name" value="CITRTSNTHASE"/>
</dbReference>
<reference evidence="7" key="1">
    <citation type="journal article" date="2011" name="Genome Biol.">
        <title>Comparative genomics of the social amoebae Dictyostelium discoideum and Dictyostelium purpureum.</title>
        <authorList>
            <consortium name="US DOE Joint Genome Institute (JGI-PGF)"/>
            <person name="Sucgang R."/>
            <person name="Kuo A."/>
            <person name="Tian X."/>
            <person name="Salerno W."/>
            <person name="Parikh A."/>
            <person name="Feasley C.L."/>
            <person name="Dalin E."/>
            <person name="Tu H."/>
            <person name="Huang E."/>
            <person name="Barry K."/>
            <person name="Lindquist E."/>
            <person name="Shapiro H."/>
            <person name="Bruce D."/>
            <person name="Schmutz J."/>
            <person name="Salamov A."/>
            <person name="Fey P."/>
            <person name="Gaudet P."/>
            <person name="Anjard C."/>
            <person name="Babu M.M."/>
            <person name="Basu S."/>
            <person name="Bushmanova Y."/>
            <person name="van der Wel H."/>
            <person name="Katoh-Kurasawa M."/>
            <person name="Dinh C."/>
            <person name="Coutinho P.M."/>
            <person name="Saito T."/>
            <person name="Elias M."/>
            <person name="Schaap P."/>
            <person name="Kay R.R."/>
            <person name="Henrissat B."/>
            <person name="Eichinger L."/>
            <person name="Rivero F."/>
            <person name="Putnam N.H."/>
            <person name="West C.M."/>
            <person name="Loomis W.F."/>
            <person name="Chisholm R.L."/>
            <person name="Shaulsky G."/>
            <person name="Strassmann J.E."/>
            <person name="Queller D.C."/>
            <person name="Kuspa A."/>
            <person name="Grigoriev I.V."/>
        </authorList>
    </citation>
    <scope>NUCLEOTIDE SEQUENCE [LARGE SCALE GENOMIC DNA]</scope>
    <source>
        <strain evidence="7">QSDP1</strain>
    </source>
</reference>
<dbReference type="PANTHER" id="PTHR42871:SF1">
    <property type="entry name" value="CITRATE SYNTHASE"/>
    <property type="match status" value="1"/>
</dbReference>
<protein>
    <recommendedName>
        <fullName evidence="5">Citrate synthase</fullName>
    </recommendedName>
</protein>
<dbReference type="PROSITE" id="PS00480">
    <property type="entry name" value="CITRATE_SYNTHASE"/>
    <property type="match status" value="1"/>
</dbReference>
<dbReference type="GO" id="GO:0006097">
    <property type="term" value="P:glyoxylate cycle"/>
    <property type="evidence" value="ECO:0007669"/>
    <property type="project" value="UniProtKB-ARBA"/>
</dbReference>
<dbReference type="OMA" id="WVAHWNE"/>
<dbReference type="KEGG" id="dpp:DICPUDRAFT_98481"/>
<dbReference type="FunFam" id="1.10.230.10:FF:000002">
    <property type="entry name" value="Citrate synthase"/>
    <property type="match status" value="1"/>
</dbReference>
<dbReference type="InterPro" id="IPR019810">
    <property type="entry name" value="Citrate_synthase_AS"/>
</dbReference>
<dbReference type="Gene3D" id="1.10.580.10">
    <property type="entry name" value="Citrate Synthase, domain 1"/>
    <property type="match status" value="1"/>
</dbReference>
<proteinExistence type="inferred from homology"/>
<evidence type="ECO:0000256" key="2">
    <source>
        <dbReference type="ARBA" id="ARBA00010566"/>
    </source>
</evidence>
<dbReference type="Gene3D" id="1.10.230.10">
    <property type="entry name" value="Cytochrome P450-Terp, domain 2"/>
    <property type="match status" value="1"/>
</dbReference>
<dbReference type="OrthoDB" id="435022at2759"/>
<keyword evidence="4 5" id="KW-0808">Transferase</keyword>
<dbReference type="VEuPathDB" id="AmoebaDB:DICPUDRAFT_98481"/>
<dbReference type="CDD" id="cd06115">
    <property type="entry name" value="AthCS_per_like"/>
    <property type="match status" value="1"/>
</dbReference>
<dbReference type="RefSeq" id="XP_003289751.1">
    <property type="nucleotide sequence ID" value="XM_003289703.1"/>
</dbReference>
<comment type="pathway">
    <text evidence="1">Carbohydrate metabolism; tricarboxylic acid cycle; isocitrate from oxaloacetate: step 1/2.</text>
</comment>
<gene>
    <name evidence="6" type="ORF">DICPUDRAFT_98481</name>
</gene>
<dbReference type="eggNOG" id="KOG2617">
    <property type="taxonomic scope" value="Eukaryota"/>
</dbReference>
<sequence>MSSPVEQQKKEEGKKNTFTVIDNRTGKSFEIPITNETVKSIDFRQFKEQQSDFGTMIYDPGYYNTAVCKSQITYIDGDRGILEYRGYPIEELAEKSSFLEVGYLLIYGDLPNREQLNVWQTKIMNHTFIHENLISMMKGFRYDAHPMGMLISTMSAMSTFYPDANPSLAGVDIYKNKQLMNKQIFRILGKLPTIAACAYRHRIGRPYNDPLNTFTYTENFLYMLDRLSETNYKPHPTLTRALDKLFIIHADHELNCSTATMRQISSTLVDPYTAVAGAASALYGPLHGGATEAVLRMLEAIGTVENIPNFLSLVKQKKQRLMGFGHRVYKSYDPRAKILKKVTQEIFDLLGMNPLMKIAVELERLALSDSYFIDRQLYPNVDFYSGIIYKSMGFPTDMFPVLFSIPRAAGWLAHWVEGLSDPELRIFRPRQVYLGRRGLTYAPLESRQASPQNEKLVSFSSGFDRRRDVSEVLYSFDESCAIPKTATGSKNQLSASIEQSFGEKLSL</sequence>
<dbReference type="GO" id="GO:0005975">
    <property type="term" value="P:carbohydrate metabolic process"/>
    <property type="evidence" value="ECO:0000318"/>
    <property type="project" value="GO_Central"/>
</dbReference>
<dbReference type="PANTHER" id="PTHR42871">
    <property type="entry name" value="CITRATE SYNTHASE"/>
    <property type="match status" value="1"/>
</dbReference>
<evidence type="ECO:0000256" key="5">
    <source>
        <dbReference type="RuleBase" id="RU000441"/>
    </source>
</evidence>
<organism evidence="6 7">
    <name type="scientific">Dictyostelium purpureum</name>
    <name type="common">Slime mold</name>
    <dbReference type="NCBI Taxonomy" id="5786"/>
    <lineage>
        <taxon>Eukaryota</taxon>
        <taxon>Amoebozoa</taxon>
        <taxon>Evosea</taxon>
        <taxon>Eumycetozoa</taxon>
        <taxon>Dictyostelia</taxon>
        <taxon>Dictyosteliales</taxon>
        <taxon>Dictyosteliaceae</taxon>
        <taxon>Dictyostelium</taxon>
    </lineage>
</organism>
<dbReference type="GO" id="GO:0006099">
    <property type="term" value="P:tricarboxylic acid cycle"/>
    <property type="evidence" value="ECO:0000318"/>
    <property type="project" value="GO_Central"/>
</dbReference>
<evidence type="ECO:0000313" key="6">
    <source>
        <dbReference type="EMBL" id="EGC33712.1"/>
    </source>
</evidence>
<dbReference type="SUPFAM" id="SSF48256">
    <property type="entry name" value="Citrate synthase"/>
    <property type="match status" value="1"/>
</dbReference>
<dbReference type="NCBIfam" id="NF004126">
    <property type="entry name" value="PRK05614.1"/>
    <property type="match status" value="1"/>
</dbReference>
<dbReference type="FunFam" id="1.10.580.10:FF:000005">
    <property type="entry name" value="Citrate synthase"/>
    <property type="match status" value="1"/>
</dbReference>
<evidence type="ECO:0000256" key="3">
    <source>
        <dbReference type="ARBA" id="ARBA00022532"/>
    </source>
</evidence>
<dbReference type="UniPathway" id="UPA00223">
    <property type="reaction ID" value="UER00717"/>
</dbReference>
<dbReference type="AlphaFoldDB" id="F0ZQR2"/>
<evidence type="ECO:0000256" key="4">
    <source>
        <dbReference type="ARBA" id="ARBA00022679"/>
    </source>
</evidence>
<keyword evidence="3" id="KW-0816">Tricarboxylic acid cycle</keyword>
<evidence type="ECO:0000256" key="1">
    <source>
        <dbReference type="ARBA" id="ARBA00004751"/>
    </source>
</evidence>
<dbReference type="InterPro" id="IPR002020">
    <property type="entry name" value="Citrate_synthase"/>
</dbReference>
<comment type="similarity">
    <text evidence="2 5">Belongs to the citrate synthase family.</text>
</comment>
<dbReference type="Pfam" id="PF00285">
    <property type="entry name" value="Citrate_synt"/>
    <property type="match status" value="1"/>
</dbReference>
<dbReference type="InterPro" id="IPR016143">
    <property type="entry name" value="Citrate_synth-like_sm_a-sub"/>
</dbReference>
<dbReference type="STRING" id="5786.F0ZQR2"/>
<evidence type="ECO:0000313" key="7">
    <source>
        <dbReference type="Proteomes" id="UP000001064"/>
    </source>
</evidence>
<dbReference type="FunCoup" id="F0ZQR2">
    <property type="interactions" value="144"/>
</dbReference>
<dbReference type="NCBIfam" id="TIGR01798">
    <property type="entry name" value="cit_synth_I"/>
    <property type="match status" value="1"/>
</dbReference>
<dbReference type="Proteomes" id="UP000001064">
    <property type="component" value="Unassembled WGS sequence"/>
</dbReference>
<dbReference type="GeneID" id="10503093"/>
<dbReference type="InParanoid" id="F0ZQR2"/>
<dbReference type="InterPro" id="IPR016142">
    <property type="entry name" value="Citrate_synth-like_lrg_a-sub"/>
</dbReference>
<dbReference type="InterPro" id="IPR010953">
    <property type="entry name" value="Citrate_synthase_typ-I"/>
</dbReference>
<dbReference type="GO" id="GO:0005759">
    <property type="term" value="C:mitochondrial matrix"/>
    <property type="evidence" value="ECO:0000318"/>
    <property type="project" value="GO_Central"/>
</dbReference>
<keyword evidence="7" id="KW-1185">Reference proteome</keyword>
<dbReference type="GO" id="GO:0046912">
    <property type="term" value="F:acyltransferase activity, acyl groups converted into alkyl on transfer"/>
    <property type="evidence" value="ECO:0007669"/>
    <property type="project" value="InterPro"/>
</dbReference>
<name>F0ZQR2_DICPU</name>
<dbReference type="InterPro" id="IPR036969">
    <property type="entry name" value="Citrate_synthase_sf"/>
</dbReference>
<dbReference type="EMBL" id="GL871129">
    <property type="protein sequence ID" value="EGC33712.1"/>
    <property type="molecule type" value="Genomic_DNA"/>
</dbReference>
<accession>F0ZQR2</accession>